<dbReference type="RefSeq" id="WP_290285348.1">
    <property type="nucleotide sequence ID" value="NZ_JAUFQN010000019.1"/>
</dbReference>
<evidence type="ECO:0000256" key="7">
    <source>
        <dbReference type="RuleBase" id="RU003435"/>
    </source>
</evidence>
<dbReference type="InterPro" id="IPR045090">
    <property type="entry name" value="Pept_M3A_M3B"/>
</dbReference>
<proteinExistence type="inferred from homology"/>
<dbReference type="GO" id="GO:0016787">
    <property type="term" value="F:hydrolase activity"/>
    <property type="evidence" value="ECO:0007669"/>
    <property type="project" value="UniProtKB-KW"/>
</dbReference>
<organism evidence="9 10">
    <name type="scientific">Flavobacterium paronense</name>
    <dbReference type="NCBI Taxonomy" id="1392775"/>
    <lineage>
        <taxon>Bacteria</taxon>
        <taxon>Pseudomonadati</taxon>
        <taxon>Bacteroidota</taxon>
        <taxon>Flavobacteriia</taxon>
        <taxon>Flavobacteriales</taxon>
        <taxon>Flavobacteriaceae</taxon>
        <taxon>Flavobacterium</taxon>
    </lineage>
</organism>
<keyword evidence="4 7" id="KW-0378">Hydrolase</keyword>
<keyword evidence="6 7" id="KW-0482">Metalloprotease</keyword>
<evidence type="ECO:0000256" key="2">
    <source>
        <dbReference type="ARBA" id="ARBA00022670"/>
    </source>
</evidence>
<dbReference type="Proteomes" id="UP001589576">
    <property type="component" value="Unassembled WGS sequence"/>
</dbReference>
<dbReference type="InterPro" id="IPR024079">
    <property type="entry name" value="MetalloPept_cat_dom_sf"/>
</dbReference>
<dbReference type="Gene3D" id="1.20.1050.40">
    <property type="entry name" value="Endopeptidase. Chain P, domain 1"/>
    <property type="match status" value="1"/>
</dbReference>
<keyword evidence="2 7" id="KW-0645">Protease</keyword>
<dbReference type="InterPro" id="IPR001567">
    <property type="entry name" value="Pept_M3A_M3B_dom"/>
</dbReference>
<protein>
    <submittedName>
        <fullName evidence="9">M3 family metallopeptidase</fullName>
        <ecNumber evidence="9">3.4.24.-</ecNumber>
    </submittedName>
</protein>
<dbReference type="Gene3D" id="3.40.390.10">
    <property type="entry name" value="Collagenase (Catalytic Domain)"/>
    <property type="match status" value="1"/>
</dbReference>
<evidence type="ECO:0000256" key="4">
    <source>
        <dbReference type="ARBA" id="ARBA00022801"/>
    </source>
</evidence>
<evidence type="ECO:0000259" key="8">
    <source>
        <dbReference type="Pfam" id="PF01432"/>
    </source>
</evidence>
<dbReference type="PANTHER" id="PTHR11804:SF84">
    <property type="entry name" value="SACCHAROLYSIN"/>
    <property type="match status" value="1"/>
</dbReference>
<evidence type="ECO:0000256" key="5">
    <source>
        <dbReference type="ARBA" id="ARBA00022833"/>
    </source>
</evidence>
<dbReference type="PANTHER" id="PTHR11804">
    <property type="entry name" value="PROTEASE M3 THIMET OLIGOPEPTIDASE-RELATED"/>
    <property type="match status" value="1"/>
</dbReference>
<evidence type="ECO:0000256" key="6">
    <source>
        <dbReference type="ARBA" id="ARBA00023049"/>
    </source>
</evidence>
<dbReference type="CDD" id="cd06455">
    <property type="entry name" value="M3A_TOP"/>
    <property type="match status" value="1"/>
</dbReference>
<keyword evidence="3 7" id="KW-0479">Metal-binding</keyword>
<dbReference type="SUPFAM" id="SSF55486">
    <property type="entry name" value="Metalloproteases ('zincins'), catalytic domain"/>
    <property type="match status" value="1"/>
</dbReference>
<accession>A0ABV5GGY0</accession>
<reference evidence="9 10" key="1">
    <citation type="submission" date="2024-09" db="EMBL/GenBank/DDBJ databases">
        <authorList>
            <person name="Sun Q."/>
            <person name="Mori K."/>
        </authorList>
    </citation>
    <scope>NUCLEOTIDE SEQUENCE [LARGE SCALE GENOMIC DNA]</scope>
    <source>
        <strain evidence="9 10">CECT 8460</strain>
    </source>
</reference>
<comment type="caution">
    <text evidence="9">The sequence shown here is derived from an EMBL/GenBank/DDBJ whole genome shotgun (WGS) entry which is preliminary data.</text>
</comment>
<comment type="similarity">
    <text evidence="1 7">Belongs to the peptidase M3 family.</text>
</comment>
<name>A0ABV5GGY0_9FLAO</name>
<feature type="domain" description="Peptidase M3A/M3B catalytic" evidence="8">
    <location>
        <begin position="245"/>
        <end position="682"/>
    </location>
</feature>
<dbReference type="Pfam" id="PF01432">
    <property type="entry name" value="Peptidase_M3"/>
    <property type="match status" value="1"/>
</dbReference>
<dbReference type="EMBL" id="JBHMFB010000029">
    <property type="protein sequence ID" value="MFB9090383.1"/>
    <property type="molecule type" value="Genomic_DNA"/>
</dbReference>
<keyword evidence="5 7" id="KW-0862">Zinc</keyword>
<evidence type="ECO:0000256" key="3">
    <source>
        <dbReference type="ARBA" id="ARBA00022723"/>
    </source>
</evidence>
<evidence type="ECO:0000256" key="1">
    <source>
        <dbReference type="ARBA" id="ARBA00006040"/>
    </source>
</evidence>
<gene>
    <name evidence="9" type="ORF">ACFFUU_12270</name>
</gene>
<keyword evidence="10" id="KW-1185">Reference proteome</keyword>
<evidence type="ECO:0000313" key="9">
    <source>
        <dbReference type="EMBL" id="MFB9090383.1"/>
    </source>
</evidence>
<comment type="cofactor">
    <cofactor evidence="7">
        <name>Zn(2+)</name>
        <dbReference type="ChEBI" id="CHEBI:29105"/>
    </cofactor>
    <text evidence="7">Binds 1 zinc ion.</text>
</comment>
<evidence type="ECO:0000313" key="10">
    <source>
        <dbReference type="Proteomes" id="UP001589576"/>
    </source>
</evidence>
<dbReference type="Gene3D" id="1.10.1370.10">
    <property type="entry name" value="Neurolysin, domain 3"/>
    <property type="match status" value="1"/>
</dbReference>
<dbReference type="InterPro" id="IPR024080">
    <property type="entry name" value="Neurolysin/TOP_N"/>
</dbReference>
<dbReference type="InterPro" id="IPR024077">
    <property type="entry name" value="Neurolysin/TOP_dom2"/>
</dbReference>
<sequence>MTLPKHSFYLLIPICLFSTHSVISQSKTKKANNPFLQGMNVPVDYAKVTSEDVADYAKQTIADVTSTIATLKKQKTATFANVFGAMDDIKNKMGTASNNCFMLNWVSADSIIRTKGLVSYQLLDSLSTVIYSDKGIYKKMKSFKESASYKQLKGNKRYLVDDMIEGFERSGVNLNSEQLTKYKNLTKEIGELSSSYSNNMNASKEILSLDEKGADGLPEDFKNNYKVADGKYEIPIINATSETVLNNATAEETRKAYYIKFYDRAADKNLAILDSMVKKRDELAKLMGYPTYAAYALVPKMASNPKTVWNFLNDLVSRSKEKAKSDVSLLEIEKKVELAKEDAKLQPWDIGFYKNQIIKKQYQINNEELRAYFPMDKCLKGMMDIYQKLLGFEFRKVQNPSVWHEEVEMYEVFESGKLKGRFYLDLFPRPNKETWFYGVNIVSGKGKEIPVSMLLGNFTRPSKTQPSLLSQKELNTLFHEFGHIMNMMSYHGEFSSQQESKSDFTEAMSQIFENWILDYDVLSTFAKNYKTGEVLPKATFDNMIKSRKVGSGLASIQKLVRCLYDMNLYDKYNAAAPVPSGDIWKTIDKQLGVMDFYSGTHYQANWIHVNTHPVYMYGYLWSEVYALDMFTAFEKNGLKDTKTGVSYRELILANGTQSDIVKAVEKFLGRPSNNKAYIKSLGLE</sequence>
<dbReference type="EC" id="3.4.24.-" evidence="9"/>